<dbReference type="EC" id="2.4.-.-" evidence="2"/>
<dbReference type="EMBL" id="AHNR02000026">
    <property type="protein sequence ID" value="EKR56003.1"/>
    <property type="molecule type" value="Genomic_DNA"/>
</dbReference>
<evidence type="ECO:0000313" key="2">
    <source>
        <dbReference type="EMBL" id="EKR56003.1"/>
    </source>
</evidence>
<protein>
    <submittedName>
        <fullName evidence="2">Glycosyltransferase, group 1 family protein</fullName>
        <ecNumber evidence="2">2.4.-.-</ecNumber>
    </submittedName>
</protein>
<dbReference type="Pfam" id="PF00534">
    <property type="entry name" value="Glycos_transf_1"/>
    <property type="match status" value="1"/>
</dbReference>
<dbReference type="GO" id="GO:0016757">
    <property type="term" value="F:glycosyltransferase activity"/>
    <property type="evidence" value="ECO:0007669"/>
    <property type="project" value="UniProtKB-KW"/>
</dbReference>
<feature type="domain" description="Glycosyl transferase family 1" evidence="1">
    <location>
        <begin position="218"/>
        <end position="352"/>
    </location>
</feature>
<evidence type="ECO:0000259" key="1">
    <source>
        <dbReference type="Pfam" id="PF00534"/>
    </source>
</evidence>
<sequence length="394" mass="45586">MYKPLAQETCHAPTIIRRKILKSADDNGMKVAIIHDWLNGMRGGELVLDSLLKVYPSADLFTLFYSPGKLNPRIEQRKITTAFTDHLPFKESKYRWYLPLFPTAIESLDLKGYDLVISSSHCVAKGVITDPDSIHFSYIHSPMRYVWDLYYDYFPSRKGFKFFAFEAISNYLRTWDVASSSRVDWFWSNSEFVARRIRKFYRREAKVIFPPCLPEKWKVISTTKDDFYLIVSAFAPYKRIDLAIETFRKNGKRLVLIGGGQEFKKLTSKLPQNIEVLPQLKREEVLEYYKKAKAFLFPGMEDFGIAPVEAQAHCTPVIAFGKGGALETVVSDKTGVFFPEQTVESLQAAIDRSDRISWKTSEFQKNVNRFTEEKFIIEIKKQVENRIGTPRKKG</sequence>
<dbReference type="Gene3D" id="3.40.50.2000">
    <property type="entry name" value="Glycogen Phosphorylase B"/>
    <property type="match status" value="1"/>
</dbReference>
<dbReference type="AlphaFoldDB" id="A0A0E2D987"/>
<keyword evidence="2" id="KW-0808">Transferase</keyword>
<proteinExistence type="predicted"/>
<evidence type="ECO:0000313" key="3">
    <source>
        <dbReference type="Proteomes" id="UP000001340"/>
    </source>
</evidence>
<comment type="caution">
    <text evidence="2">The sequence shown here is derived from an EMBL/GenBank/DDBJ whole genome shotgun (WGS) entry which is preliminary data.</text>
</comment>
<dbReference type="Proteomes" id="UP000001340">
    <property type="component" value="Unassembled WGS sequence"/>
</dbReference>
<dbReference type="PANTHER" id="PTHR45947:SF3">
    <property type="entry name" value="SULFOQUINOVOSYL TRANSFERASE SQD2"/>
    <property type="match status" value="1"/>
</dbReference>
<accession>A0A0E2D987</accession>
<keyword evidence="2" id="KW-0328">Glycosyltransferase</keyword>
<name>A0A0E2D987_LEPIR</name>
<dbReference type="InterPro" id="IPR001296">
    <property type="entry name" value="Glyco_trans_1"/>
</dbReference>
<dbReference type="SUPFAM" id="SSF53756">
    <property type="entry name" value="UDP-Glycosyltransferase/glycogen phosphorylase"/>
    <property type="match status" value="1"/>
</dbReference>
<reference evidence="2 3" key="1">
    <citation type="submission" date="2012-10" db="EMBL/GenBank/DDBJ databases">
        <authorList>
            <person name="Harkins D.M."/>
            <person name="Durkin A.S."/>
            <person name="Brinkac L.M."/>
            <person name="Haft D.H."/>
            <person name="Selengut J.D."/>
            <person name="Sanka R."/>
            <person name="DePew J."/>
            <person name="Purushe J."/>
            <person name="Chanthongthip A."/>
            <person name="Lattana O."/>
            <person name="Phetsouvanh R."/>
            <person name="Newton P.N."/>
            <person name="Vinetz J.M."/>
            <person name="Sutton G.G."/>
            <person name="Nierman W.C."/>
            <person name="Fouts D.E."/>
        </authorList>
    </citation>
    <scope>NUCLEOTIDE SEQUENCE [LARGE SCALE GENOMIC DNA]</scope>
    <source>
        <strain evidence="2 3">UI 12758</strain>
    </source>
</reference>
<gene>
    <name evidence="2" type="ORF">LEP1GSC105_3714</name>
</gene>
<dbReference type="PANTHER" id="PTHR45947">
    <property type="entry name" value="SULFOQUINOVOSYL TRANSFERASE SQD2"/>
    <property type="match status" value="1"/>
</dbReference>
<dbReference type="InterPro" id="IPR050194">
    <property type="entry name" value="Glycosyltransferase_grp1"/>
</dbReference>
<organism evidence="2 3">
    <name type="scientific">Leptospira interrogans str. UI 12758</name>
    <dbReference type="NCBI Taxonomy" id="1049938"/>
    <lineage>
        <taxon>Bacteria</taxon>
        <taxon>Pseudomonadati</taxon>
        <taxon>Spirochaetota</taxon>
        <taxon>Spirochaetia</taxon>
        <taxon>Leptospirales</taxon>
        <taxon>Leptospiraceae</taxon>
        <taxon>Leptospira</taxon>
    </lineage>
</organism>